<sequence length="157" mass="16470">MKYLLTALLLSLSATPVLACETVQLSSLEISEAWSRASIGMARPSAFYVTIRNTGVKDDVLAGIATPVSGKPMLHETVVKDGVASMPHATAIPVPADSTVQLEPGGYHGMLMGLTQVLKEGETFPLTLTFREAGDVTVPVAIRGMGAKDAGCVDKKD</sequence>
<reference evidence="2 3" key="1">
    <citation type="submission" date="2020-12" db="EMBL/GenBank/DDBJ databases">
        <authorList>
            <person name="Zheng R.K."/>
            <person name="Sun C.M."/>
        </authorList>
    </citation>
    <scope>NUCLEOTIDE SEQUENCE [LARGE SCALE GENOMIC DNA]</scope>
    <source>
        <strain evidence="2 3">ZRK001</strain>
        <plasmid evidence="2 3">plas-002</plasmid>
    </source>
</reference>
<proteinExistence type="predicted"/>
<keyword evidence="1" id="KW-0732">Signal</keyword>
<protein>
    <submittedName>
        <fullName evidence="2">Copper chaperone PCu(A)C</fullName>
    </submittedName>
</protein>
<dbReference type="Gene3D" id="2.60.40.1890">
    <property type="entry name" value="PCu(A)C copper chaperone"/>
    <property type="match status" value="1"/>
</dbReference>
<feature type="chain" id="PRO_5032669181" evidence="1">
    <location>
        <begin position="20"/>
        <end position="157"/>
    </location>
</feature>
<dbReference type="RefSeq" id="WP_024706452.1">
    <property type="nucleotide sequence ID" value="NZ_CP066788.1"/>
</dbReference>
<dbReference type="Proteomes" id="UP000596083">
    <property type="component" value="Plasmid plas-002"/>
</dbReference>
<dbReference type="PANTHER" id="PTHR36302:SF1">
    <property type="entry name" value="COPPER CHAPERONE PCU(A)C"/>
    <property type="match status" value="1"/>
</dbReference>
<dbReference type="Pfam" id="PF04314">
    <property type="entry name" value="PCuAC"/>
    <property type="match status" value="1"/>
</dbReference>
<dbReference type="PANTHER" id="PTHR36302">
    <property type="entry name" value="BLR7088 PROTEIN"/>
    <property type="match status" value="1"/>
</dbReference>
<dbReference type="EMBL" id="CP066788">
    <property type="protein sequence ID" value="QQM33055.1"/>
    <property type="molecule type" value="Genomic_DNA"/>
</dbReference>
<accession>A0A7T7HPM6</accession>
<dbReference type="KEGG" id="mlut:JET14_21580"/>
<dbReference type="InterPro" id="IPR036182">
    <property type="entry name" value="PCuAC_sf"/>
</dbReference>
<evidence type="ECO:0000313" key="2">
    <source>
        <dbReference type="EMBL" id="QQM33055.1"/>
    </source>
</evidence>
<evidence type="ECO:0000256" key="1">
    <source>
        <dbReference type="SAM" id="SignalP"/>
    </source>
</evidence>
<dbReference type="InterPro" id="IPR058248">
    <property type="entry name" value="Lxx211020-like"/>
</dbReference>
<geneLocation type="plasmid" evidence="2 3">
    <name>plas-002</name>
</geneLocation>
<feature type="signal peptide" evidence="1">
    <location>
        <begin position="1"/>
        <end position="19"/>
    </location>
</feature>
<dbReference type="InterPro" id="IPR007410">
    <property type="entry name" value="LpqE-like"/>
</dbReference>
<dbReference type="SUPFAM" id="SSF110087">
    <property type="entry name" value="DR1885-like metal-binding protein"/>
    <property type="match status" value="1"/>
</dbReference>
<dbReference type="AlphaFoldDB" id="A0A7T7HPM6"/>
<keyword evidence="2" id="KW-0614">Plasmid</keyword>
<evidence type="ECO:0000313" key="3">
    <source>
        <dbReference type="Proteomes" id="UP000596083"/>
    </source>
</evidence>
<name>A0A7T7HPM6_9HYPH</name>
<gene>
    <name evidence="2" type="ORF">JET14_21580</name>
</gene>
<organism evidence="2 3">
    <name type="scientific">Martelella lutilitoris</name>
    <dbReference type="NCBI Taxonomy" id="2583532"/>
    <lineage>
        <taxon>Bacteria</taxon>
        <taxon>Pseudomonadati</taxon>
        <taxon>Pseudomonadota</taxon>
        <taxon>Alphaproteobacteria</taxon>
        <taxon>Hyphomicrobiales</taxon>
        <taxon>Aurantimonadaceae</taxon>
        <taxon>Martelella</taxon>
    </lineage>
</organism>